<gene>
    <name evidence="2" type="ORF">ADN01_17110</name>
</gene>
<dbReference type="AlphaFoldDB" id="A0A0N8GMK8"/>
<protein>
    <recommendedName>
        <fullName evidence="4">DUF4386 domain-containing protein</fullName>
    </recommendedName>
</protein>
<evidence type="ECO:0000256" key="1">
    <source>
        <dbReference type="SAM" id="Phobius"/>
    </source>
</evidence>
<comment type="caution">
    <text evidence="2">The sequence shown here is derived from an EMBL/GenBank/DDBJ whole genome shotgun (WGS) entry which is preliminary data.</text>
</comment>
<dbReference type="EMBL" id="LGCM01000065">
    <property type="protein sequence ID" value="KPL75578.1"/>
    <property type="molecule type" value="Genomic_DNA"/>
</dbReference>
<feature type="transmembrane region" description="Helical" evidence="1">
    <location>
        <begin position="55"/>
        <end position="78"/>
    </location>
</feature>
<keyword evidence="1" id="KW-0472">Membrane</keyword>
<reference evidence="2 3" key="1">
    <citation type="submission" date="2015-07" db="EMBL/GenBank/DDBJ databases">
        <title>Genome sequence of Levilinea saccharolytica DSM 16555.</title>
        <authorList>
            <person name="Hemp J."/>
            <person name="Ward L.M."/>
            <person name="Pace L.A."/>
            <person name="Fischer W.W."/>
        </authorList>
    </citation>
    <scope>NUCLEOTIDE SEQUENCE [LARGE SCALE GENOMIC DNA]</scope>
    <source>
        <strain evidence="2 3">KIBI-1</strain>
    </source>
</reference>
<dbReference type="STRING" id="229921.ADN01_17110"/>
<proteinExistence type="predicted"/>
<evidence type="ECO:0000313" key="2">
    <source>
        <dbReference type="EMBL" id="KPL75578.1"/>
    </source>
</evidence>
<dbReference type="Pfam" id="PF14329">
    <property type="entry name" value="DUF4386"/>
    <property type="match status" value="1"/>
</dbReference>
<evidence type="ECO:0000313" key="3">
    <source>
        <dbReference type="Proteomes" id="UP000050501"/>
    </source>
</evidence>
<name>A0A0N8GMK8_9CHLR</name>
<dbReference type="PATRIC" id="fig|229921.5.peg.44"/>
<dbReference type="InterPro" id="IPR025495">
    <property type="entry name" value="DUF4386"/>
</dbReference>
<feature type="transmembrane region" description="Helical" evidence="1">
    <location>
        <begin position="199"/>
        <end position="220"/>
    </location>
</feature>
<keyword evidence="3" id="KW-1185">Reference proteome</keyword>
<dbReference type="OrthoDB" id="7060422at2"/>
<dbReference type="RefSeq" id="WP_062417508.1">
    <property type="nucleotide sequence ID" value="NZ_DF967974.1"/>
</dbReference>
<keyword evidence="1" id="KW-1133">Transmembrane helix</keyword>
<keyword evidence="1" id="KW-0812">Transmembrane</keyword>
<feature type="transmembrane region" description="Helical" evidence="1">
    <location>
        <begin position="141"/>
        <end position="162"/>
    </location>
</feature>
<accession>A0A0N8GMK8</accession>
<feature type="transmembrane region" description="Helical" evidence="1">
    <location>
        <begin position="12"/>
        <end position="35"/>
    </location>
</feature>
<organism evidence="2 3">
    <name type="scientific">Levilinea saccharolytica</name>
    <dbReference type="NCBI Taxonomy" id="229921"/>
    <lineage>
        <taxon>Bacteria</taxon>
        <taxon>Bacillati</taxon>
        <taxon>Chloroflexota</taxon>
        <taxon>Anaerolineae</taxon>
        <taxon>Anaerolineales</taxon>
        <taxon>Anaerolineaceae</taxon>
        <taxon>Levilinea</taxon>
    </lineage>
</organism>
<evidence type="ECO:0008006" key="4">
    <source>
        <dbReference type="Google" id="ProtNLM"/>
    </source>
</evidence>
<feature type="transmembrane region" description="Helical" evidence="1">
    <location>
        <begin position="169"/>
        <end position="187"/>
    </location>
</feature>
<dbReference type="Proteomes" id="UP000050501">
    <property type="component" value="Unassembled WGS sequence"/>
</dbReference>
<sequence length="236" mass="25431">MKVMQKTARLAGGLYLIYILVTVLANALGRSAIIVPGDAAQTAANILAHEAQFRLGVVLELVSSLLFILTALALYALLRPVGKHLSLSFLVLNLVGGAVVTVSAVCLFAVFPFVHQAAYLTDFSAGQLTGLALFWIKLRDMLFGSAQLFYAAWTLPLGYLIYKSGYLPRALGVLLMADCFAVIGWFLQSFLVPNYTLSMSYGFFAVSFLAEVALTLWLLIKGVNAAGWEKRAAAAA</sequence>
<feature type="transmembrane region" description="Helical" evidence="1">
    <location>
        <begin position="90"/>
        <end position="114"/>
    </location>
</feature>